<evidence type="ECO:0000313" key="3">
    <source>
        <dbReference type="EMBL" id="CAK8696060.1"/>
    </source>
</evidence>
<gene>
    <name evidence="3" type="ORF">CVLEPA_LOCUS29250</name>
</gene>
<feature type="signal peptide" evidence="2">
    <location>
        <begin position="1"/>
        <end position="18"/>
    </location>
</feature>
<evidence type="ECO:0000256" key="1">
    <source>
        <dbReference type="SAM" id="MobiDB-lite"/>
    </source>
</evidence>
<feature type="compositionally biased region" description="Polar residues" evidence="1">
    <location>
        <begin position="46"/>
        <end position="60"/>
    </location>
</feature>
<feature type="region of interest" description="Disordered" evidence="1">
    <location>
        <begin position="46"/>
        <end position="67"/>
    </location>
</feature>
<keyword evidence="2" id="KW-0732">Signal</keyword>
<comment type="caution">
    <text evidence="3">The sequence shown here is derived from an EMBL/GenBank/DDBJ whole genome shotgun (WGS) entry which is preliminary data.</text>
</comment>
<name>A0ABP0H0P5_CLALP</name>
<proteinExistence type="predicted"/>
<evidence type="ECO:0000313" key="4">
    <source>
        <dbReference type="Proteomes" id="UP001642483"/>
    </source>
</evidence>
<keyword evidence="4" id="KW-1185">Reference proteome</keyword>
<protein>
    <submittedName>
        <fullName evidence="3">Uncharacterized protein</fullName>
    </submittedName>
</protein>
<dbReference type="Proteomes" id="UP001642483">
    <property type="component" value="Unassembled WGS sequence"/>
</dbReference>
<feature type="chain" id="PRO_5045863491" evidence="2">
    <location>
        <begin position="19"/>
        <end position="122"/>
    </location>
</feature>
<dbReference type="EMBL" id="CAWYQH010000152">
    <property type="protein sequence ID" value="CAK8696060.1"/>
    <property type="molecule type" value="Genomic_DNA"/>
</dbReference>
<sequence>MKYVVWWIDWLTFELCLTMPTVERDQNVAKKQLNWQLTYQAKEILQDSSQSPRTSASTKQHVQEIEDDNVEKIQPTSENIQVGDGIAMAAEIWVKNESKFITQLKNNSVKNGLWFQADWFDK</sequence>
<evidence type="ECO:0000256" key="2">
    <source>
        <dbReference type="SAM" id="SignalP"/>
    </source>
</evidence>
<organism evidence="3 4">
    <name type="scientific">Clavelina lepadiformis</name>
    <name type="common">Light-bulb sea squirt</name>
    <name type="synonym">Ascidia lepadiformis</name>
    <dbReference type="NCBI Taxonomy" id="159417"/>
    <lineage>
        <taxon>Eukaryota</taxon>
        <taxon>Metazoa</taxon>
        <taxon>Chordata</taxon>
        <taxon>Tunicata</taxon>
        <taxon>Ascidiacea</taxon>
        <taxon>Aplousobranchia</taxon>
        <taxon>Clavelinidae</taxon>
        <taxon>Clavelina</taxon>
    </lineage>
</organism>
<reference evidence="3 4" key="1">
    <citation type="submission" date="2024-02" db="EMBL/GenBank/DDBJ databases">
        <authorList>
            <person name="Daric V."/>
            <person name="Darras S."/>
        </authorList>
    </citation>
    <scope>NUCLEOTIDE SEQUENCE [LARGE SCALE GENOMIC DNA]</scope>
</reference>
<accession>A0ABP0H0P5</accession>